<dbReference type="AlphaFoldDB" id="G4TG27"/>
<evidence type="ECO:0000256" key="12">
    <source>
        <dbReference type="SAM" id="MobiDB-lite"/>
    </source>
</evidence>
<dbReference type="OrthoDB" id="3157552at2759"/>
<feature type="coiled-coil region" evidence="11">
    <location>
        <begin position="255"/>
        <end position="289"/>
    </location>
</feature>
<keyword evidence="15" id="KW-1185">Reference proteome</keyword>
<evidence type="ECO:0000256" key="9">
    <source>
        <dbReference type="ARBA" id="ARBA00051693"/>
    </source>
</evidence>
<evidence type="ECO:0000259" key="13">
    <source>
        <dbReference type="PROSITE" id="PS50011"/>
    </source>
</evidence>
<dbReference type="HOGENOM" id="CLU_414532_0_0_1"/>
<evidence type="ECO:0000313" key="14">
    <source>
        <dbReference type="EMBL" id="CCA70256.1"/>
    </source>
</evidence>
<keyword evidence="3" id="KW-0418">Kinase</keyword>
<evidence type="ECO:0000256" key="8">
    <source>
        <dbReference type="ARBA" id="ARBA00049299"/>
    </source>
</evidence>
<evidence type="ECO:0000313" key="15">
    <source>
        <dbReference type="Proteomes" id="UP000007148"/>
    </source>
</evidence>
<feature type="compositionally biased region" description="Polar residues" evidence="12">
    <location>
        <begin position="178"/>
        <end position="193"/>
    </location>
</feature>
<dbReference type="eggNOG" id="KOG0032">
    <property type="taxonomic scope" value="Eukaryota"/>
</dbReference>
<keyword evidence="11" id="KW-0175">Coiled coil</keyword>
<sequence>MRGIPTRSRHIERTGGHNRNREDIVVGELSLSHKLAGPSLLKPPLAPAAKNALSIVHYKGNPKTIPGIYHTYISPRNMSALRASQRIRETRQQSTSTIIQGGSEKATPKVCTRLRSAPVPKGVQLIEIQTGPQIKAKKAAPAGRVTPASRPPSKPSTSIARVLKTPIQVKPVNVSPEADNSPQFLPSVRSSNSGRKRPRDDSEENDDSVVVSPRKRRALNRTQSFMASQQDEIATESTTVDNEVIQSEDAKDATIAELRAYASQADTRIAELKRDVKRLQAQVGNLQASKSLLAAKLGVSIDERSPLGETVELPPLKDNQITRGVGLMADSPRFLVEGEQFEVNAGVITCGDVLGTGGTSSVIAATLKRSERDTPPELIVIKSVNREPGQGLDAKVRREILALEKFSPLGVTTRHITTIKARNCFAIVMERHVTTLWDVLEQYKSERGSKGIPANLIQDLAHELTLLLDQLHRIGWTHRDIKPDNILVTKSGRLLLSDMGIAGPVSAVYGGYYGTEGFIPPEIANKQPEQYTNLAHDVWALGATLLWMAGTVLENQNDPRKASQKKLNKVIAKAFPQQPNARDFVQKCLQKNPKKRMTLQQALEHSWIANCPSGFPEEGPWINICEHVPRSCSLAHVERPFVLDLGPGPYYELEVVGTPGAS</sequence>
<comment type="catalytic activity">
    <reaction evidence="7">
        <text>L-seryl-[protein] + ATP = O-phospho-L-seryl-[protein] + ADP + H(+)</text>
        <dbReference type="Rhea" id="RHEA:17989"/>
        <dbReference type="Rhea" id="RHEA-COMP:9863"/>
        <dbReference type="Rhea" id="RHEA-COMP:11604"/>
        <dbReference type="ChEBI" id="CHEBI:15378"/>
        <dbReference type="ChEBI" id="CHEBI:29999"/>
        <dbReference type="ChEBI" id="CHEBI:30616"/>
        <dbReference type="ChEBI" id="CHEBI:83421"/>
        <dbReference type="ChEBI" id="CHEBI:456216"/>
        <dbReference type="EC" id="2.7.12.2"/>
    </reaction>
</comment>
<dbReference type="PROSITE" id="PS00107">
    <property type="entry name" value="PROTEIN_KINASE_ATP"/>
    <property type="match status" value="1"/>
</dbReference>
<evidence type="ECO:0000256" key="1">
    <source>
        <dbReference type="ARBA" id="ARBA00022679"/>
    </source>
</evidence>
<feature type="region of interest" description="Disordered" evidence="12">
    <location>
        <begin position="133"/>
        <end position="221"/>
    </location>
</feature>
<evidence type="ECO:0000256" key="5">
    <source>
        <dbReference type="ARBA" id="ARBA00038035"/>
    </source>
</evidence>
<dbReference type="InParanoid" id="G4TG27"/>
<dbReference type="InterPro" id="IPR000719">
    <property type="entry name" value="Prot_kinase_dom"/>
</dbReference>
<feature type="domain" description="Protein kinase" evidence="13">
    <location>
        <begin position="348"/>
        <end position="608"/>
    </location>
</feature>
<accession>G4TG27</accession>
<dbReference type="Pfam" id="PF00069">
    <property type="entry name" value="Pkinase"/>
    <property type="match status" value="1"/>
</dbReference>
<organism evidence="14 15">
    <name type="scientific">Serendipita indica (strain DSM 11827)</name>
    <name type="common">Root endophyte fungus</name>
    <name type="synonym">Piriformospora indica</name>
    <dbReference type="NCBI Taxonomy" id="1109443"/>
    <lineage>
        <taxon>Eukaryota</taxon>
        <taxon>Fungi</taxon>
        <taxon>Dikarya</taxon>
        <taxon>Basidiomycota</taxon>
        <taxon>Agaricomycotina</taxon>
        <taxon>Agaricomycetes</taxon>
        <taxon>Sebacinales</taxon>
        <taxon>Serendipitaceae</taxon>
        <taxon>Serendipita</taxon>
    </lineage>
</organism>
<proteinExistence type="inferred from homology"/>
<evidence type="ECO:0000256" key="3">
    <source>
        <dbReference type="ARBA" id="ARBA00022777"/>
    </source>
</evidence>
<evidence type="ECO:0000256" key="7">
    <source>
        <dbReference type="ARBA" id="ARBA00049014"/>
    </source>
</evidence>
<comment type="caution">
    <text evidence="14">The sequence shown here is derived from an EMBL/GenBank/DDBJ whole genome shotgun (WGS) entry which is preliminary data.</text>
</comment>
<keyword evidence="1" id="KW-0808">Transferase</keyword>
<evidence type="ECO:0000256" key="11">
    <source>
        <dbReference type="SAM" id="Coils"/>
    </source>
</evidence>
<dbReference type="PANTHER" id="PTHR48013:SF9">
    <property type="entry name" value="DUAL SPECIFICITY MITOGEN-ACTIVATED PROTEIN KINASE KINASE 5"/>
    <property type="match status" value="1"/>
</dbReference>
<dbReference type="SUPFAM" id="SSF56112">
    <property type="entry name" value="Protein kinase-like (PK-like)"/>
    <property type="match status" value="1"/>
</dbReference>
<comment type="similarity">
    <text evidence="5">Belongs to the protein kinase superfamily. STE Ser/Thr protein kinase family. MAP kinase kinase subfamily.</text>
</comment>
<dbReference type="EMBL" id="CAFZ01000077">
    <property type="protein sequence ID" value="CCA70256.1"/>
    <property type="molecule type" value="Genomic_DNA"/>
</dbReference>
<dbReference type="Gene3D" id="1.10.510.10">
    <property type="entry name" value="Transferase(Phosphotransferase) domain 1"/>
    <property type="match status" value="1"/>
</dbReference>
<dbReference type="EC" id="2.7.12.2" evidence="6"/>
<dbReference type="InterPro" id="IPR017441">
    <property type="entry name" value="Protein_kinase_ATP_BS"/>
</dbReference>
<dbReference type="CDD" id="cd00180">
    <property type="entry name" value="PKc"/>
    <property type="match status" value="1"/>
</dbReference>
<comment type="catalytic activity">
    <reaction evidence="8">
        <text>L-threonyl-[protein] + ATP = O-phospho-L-threonyl-[protein] + ADP + H(+)</text>
        <dbReference type="Rhea" id="RHEA:46608"/>
        <dbReference type="Rhea" id="RHEA-COMP:11060"/>
        <dbReference type="Rhea" id="RHEA-COMP:11605"/>
        <dbReference type="ChEBI" id="CHEBI:15378"/>
        <dbReference type="ChEBI" id="CHEBI:30013"/>
        <dbReference type="ChEBI" id="CHEBI:30616"/>
        <dbReference type="ChEBI" id="CHEBI:61977"/>
        <dbReference type="ChEBI" id="CHEBI:456216"/>
        <dbReference type="EC" id="2.7.12.2"/>
    </reaction>
</comment>
<dbReference type="GO" id="GO:0004708">
    <property type="term" value="F:MAP kinase kinase activity"/>
    <property type="evidence" value="ECO:0007669"/>
    <property type="project" value="UniProtKB-EC"/>
</dbReference>
<feature type="binding site" evidence="10">
    <location>
        <position position="382"/>
    </location>
    <ligand>
        <name>ATP</name>
        <dbReference type="ChEBI" id="CHEBI:30616"/>
    </ligand>
</feature>
<evidence type="ECO:0000256" key="6">
    <source>
        <dbReference type="ARBA" id="ARBA00038999"/>
    </source>
</evidence>
<keyword evidence="4 10" id="KW-0067">ATP-binding</keyword>
<comment type="catalytic activity">
    <reaction evidence="9">
        <text>L-tyrosyl-[protein] + ATP = O-phospho-L-tyrosyl-[protein] + ADP + H(+)</text>
        <dbReference type="Rhea" id="RHEA:10596"/>
        <dbReference type="Rhea" id="RHEA-COMP:10136"/>
        <dbReference type="Rhea" id="RHEA-COMP:20101"/>
        <dbReference type="ChEBI" id="CHEBI:15378"/>
        <dbReference type="ChEBI" id="CHEBI:30616"/>
        <dbReference type="ChEBI" id="CHEBI:46858"/>
        <dbReference type="ChEBI" id="CHEBI:61978"/>
        <dbReference type="ChEBI" id="CHEBI:456216"/>
        <dbReference type="EC" id="2.7.12.2"/>
    </reaction>
</comment>
<protein>
    <recommendedName>
        <fullName evidence="6">mitogen-activated protein kinase kinase</fullName>
        <ecNumber evidence="6">2.7.12.2</ecNumber>
    </recommendedName>
</protein>
<reference evidence="14 15" key="1">
    <citation type="journal article" date="2011" name="PLoS Pathog.">
        <title>Endophytic Life Strategies Decoded by Genome and Transcriptome Analyses of the Mutualistic Root Symbiont Piriformospora indica.</title>
        <authorList>
            <person name="Zuccaro A."/>
            <person name="Lahrmann U."/>
            <person name="Guldener U."/>
            <person name="Langen G."/>
            <person name="Pfiffi S."/>
            <person name="Biedenkopf D."/>
            <person name="Wong P."/>
            <person name="Samans B."/>
            <person name="Grimm C."/>
            <person name="Basiewicz M."/>
            <person name="Murat C."/>
            <person name="Martin F."/>
            <person name="Kogel K.H."/>
        </authorList>
    </citation>
    <scope>NUCLEOTIDE SEQUENCE [LARGE SCALE GENOMIC DNA]</scope>
    <source>
        <strain evidence="14 15">DSM 11827</strain>
    </source>
</reference>
<name>G4TG27_SERID</name>
<keyword evidence="2 10" id="KW-0547">Nucleotide-binding</keyword>
<evidence type="ECO:0000256" key="2">
    <source>
        <dbReference type="ARBA" id="ARBA00022741"/>
    </source>
</evidence>
<dbReference type="PROSITE" id="PS50011">
    <property type="entry name" value="PROTEIN_KINASE_DOM"/>
    <property type="match status" value="1"/>
</dbReference>
<dbReference type="SMART" id="SM00220">
    <property type="entry name" value="S_TKc"/>
    <property type="match status" value="1"/>
</dbReference>
<dbReference type="GO" id="GO:0005524">
    <property type="term" value="F:ATP binding"/>
    <property type="evidence" value="ECO:0007669"/>
    <property type="project" value="UniProtKB-UniRule"/>
</dbReference>
<evidence type="ECO:0000256" key="4">
    <source>
        <dbReference type="ARBA" id="ARBA00022840"/>
    </source>
</evidence>
<dbReference type="Proteomes" id="UP000007148">
    <property type="component" value="Unassembled WGS sequence"/>
</dbReference>
<dbReference type="InterPro" id="IPR011009">
    <property type="entry name" value="Kinase-like_dom_sf"/>
</dbReference>
<gene>
    <name evidence="14" type="ORF">PIIN_04195</name>
</gene>
<dbReference type="PANTHER" id="PTHR48013">
    <property type="entry name" value="DUAL SPECIFICITY MITOGEN-ACTIVATED PROTEIN KINASE KINASE 5-RELATED"/>
    <property type="match status" value="1"/>
</dbReference>
<evidence type="ECO:0000256" key="10">
    <source>
        <dbReference type="PROSITE-ProRule" id="PRU10141"/>
    </source>
</evidence>
<dbReference type="STRING" id="1109443.G4TG27"/>